<reference evidence="4 5" key="1">
    <citation type="journal article" date="2015" name="Genome Announc.">
        <title>Expanding the biotechnology potential of lactobacilli through comparative genomics of 213 strains and associated genera.</title>
        <authorList>
            <person name="Sun Z."/>
            <person name="Harris H.M."/>
            <person name="McCann A."/>
            <person name="Guo C."/>
            <person name="Argimon S."/>
            <person name="Zhang W."/>
            <person name="Yang X."/>
            <person name="Jeffery I.B."/>
            <person name="Cooney J.C."/>
            <person name="Kagawa T.F."/>
            <person name="Liu W."/>
            <person name="Song Y."/>
            <person name="Salvetti E."/>
            <person name="Wrobel A."/>
            <person name="Rasinkangas P."/>
            <person name="Parkhill J."/>
            <person name="Rea M.C."/>
            <person name="O'Sullivan O."/>
            <person name="Ritari J."/>
            <person name="Douillard F.P."/>
            <person name="Paul Ross R."/>
            <person name="Yang R."/>
            <person name="Briner A.E."/>
            <person name="Felis G.E."/>
            <person name="de Vos W.M."/>
            <person name="Barrangou R."/>
            <person name="Klaenhammer T.R."/>
            <person name="Caufield P.W."/>
            <person name="Cui Y."/>
            <person name="Zhang H."/>
            <person name="O'Toole P.W."/>
        </authorList>
    </citation>
    <scope>NUCLEOTIDE SEQUENCE [LARGE SCALE GENOMIC DNA]</scope>
    <source>
        <strain evidence="4 5">DSM 20253</strain>
    </source>
</reference>
<evidence type="ECO:0000313" key="5">
    <source>
        <dbReference type="Proteomes" id="UP000051638"/>
    </source>
</evidence>
<evidence type="ECO:0000259" key="3">
    <source>
        <dbReference type="PROSITE" id="PS50968"/>
    </source>
</evidence>
<feature type="compositionally biased region" description="Low complexity" evidence="2">
    <location>
        <begin position="49"/>
        <end position="66"/>
    </location>
</feature>
<dbReference type="InterPro" id="IPR000089">
    <property type="entry name" value="Biotin_lipoyl"/>
</dbReference>
<feature type="domain" description="Lipoyl-binding" evidence="3">
    <location>
        <begin position="63"/>
        <end position="138"/>
    </location>
</feature>
<dbReference type="NCBIfam" id="NF005117">
    <property type="entry name" value="PRK06549.1"/>
    <property type="match status" value="1"/>
</dbReference>
<protein>
    <recommendedName>
        <fullName evidence="3">Lipoyl-binding domain-containing protein</fullName>
    </recommendedName>
</protein>
<dbReference type="Gene3D" id="2.40.50.100">
    <property type="match status" value="1"/>
</dbReference>
<sequence>MTQIMLRKFKIKIDGQEYLVEMEEVGGTPASQLQSAPQPAAQPVPQPVPQATAAQPAPQPAKPQSAGEGQAVTAPMPGTIIKLMVQPGEQVAKNQPVMVLEAMKMENEIVAPKAGVITQLQVDKNEKVDSGALLFKLQ</sequence>
<dbReference type="Proteomes" id="UP000051638">
    <property type="component" value="Unassembled WGS sequence"/>
</dbReference>
<dbReference type="PATRIC" id="fig|1423796.3.peg.1776"/>
<keyword evidence="5" id="KW-1185">Reference proteome</keyword>
<gene>
    <name evidence="4" type="ORF">FC24_GL001748</name>
</gene>
<feature type="region of interest" description="Disordered" evidence="2">
    <location>
        <begin position="27"/>
        <end position="73"/>
    </location>
</feature>
<name>A0A0R2DIS5_9LACO</name>
<dbReference type="CDD" id="cd06850">
    <property type="entry name" value="biotinyl_domain"/>
    <property type="match status" value="1"/>
</dbReference>
<dbReference type="Pfam" id="PF00364">
    <property type="entry name" value="Biotin_lipoyl"/>
    <property type="match status" value="1"/>
</dbReference>
<dbReference type="SUPFAM" id="SSF51230">
    <property type="entry name" value="Single hybrid motif"/>
    <property type="match status" value="1"/>
</dbReference>
<comment type="caution">
    <text evidence="4">The sequence shown here is derived from an EMBL/GenBank/DDBJ whole genome shotgun (WGS) entry which is preliminary data.</text>
</comment>
<evidence type="ECO:0000313" key="4">
    <source>
        <dbReference type="EMBL" id="KRM99916.1"/>
    </source>
</evidence>
<evidence type="ECO:0000256" key="2">
    <source>
        <dbReference type="SAM" id="MobiDB-lite"/>
    </source>
</evidence>
<dbReference type="PROSITE" id="PS50968">
    <property type="entry name" value="BIOTINYL_LIPOYL"/>
    <property type="match status" value="1"/>
</dbReference>
<dbReference type="InterPro" id="IPR050709">
    <property type="entry name" value="Biotin_Carboxyl_Carrier/Decarb"/>
</dbReference>
<dbReference type="PANTHER" id="PTHR45266:SF3">
    <property type="entry name" value="OXALOACETATE DECARBOXYLASE ALPHA CHAIN"/>
    <property type="match status" value="1"/>
</dbReference>
<dbReference type="FunFam" id="2.40.50.100:FF:000003">
    <property type="entry name" value="Acetyl-CoA carboxylase biotin carboxyl carrier protein"/>
    <property type="match status" value="1"/>
</dbReference>
<dbReference type="PANTHER" id="PTHR45266">
    <property type="entry name" value="OXALOACETATE DECARBOXYLASE ALPHA CHAIN"/>
    <property type="match status" value="1"/>
</dbReference>
<keyword evidence="1" id="KW-0092">Biotin</keyword>
<dbReference type="STRING" id="1423796.FC24_GL001748"/>
<dbReference type="InterPro" id="IPR011053">
    <property type="entry name" value="Single_hybrid_motif"/>
</dbReference>
<dbReference type="PROSITE" id="PS00188">
    <property type="entry name" value="BIOTIN"/>
    <property type="match status" value="1"/>
</dbReference>
<dbReference type="AlphaFoldDB" id="A0A0R2DIS5"/>
<evidence type="ECO:0000256" key="1">
    <source>
        <dbReference type="ARBA" id="ARBA00023267"/>
    </source>
</evidence>
<proteinExistence type="predicted"/>
<dbReference type="EMBL" id="AYYI01000005">
    <property type="protein sequence ID" value="KRM99916.1"/>
    <property type="molecule type" value="Genomic_DNA"/>
</dbReference>
<feature type="compositionally biased region" description="Low complexity" evidence="2">
    <location>
        <begin position="29"/>
        <end position="39"/>
    </location>
</feature>
<organism evidence="4 5">
    <name type="scientific">Loigolactobacillus rennini DSM 20253</name>
    <dbReference type="NCBI Taxonomy" id="1423796"/>
    <lineage>
        <taxon>Bacteria</taxon>
        <taxon>Bacillati</taxon>
        <taxon>Bacillota</taxon>
        <taxon>Bacilli</taxon>
        <taxon>Lactobacillales</taxon>
        <taxon>Lactobacillaceae</taxon>
        <taxon>Loigolactobacillus</taxon>
    </lineage>
</organism>
<accession>A0A0R2DIS5</accession>
<dbReference type="InterPro" id="IPR001882">
    <property type="entry name" value="Biotin_BS"/>
</dbReference>